<dbReference type="InterPro" id="IPR029016">
    <property type="entry name" value="GAF-like_dom_sf"/>
</dbReference>
<proteinExistence type="predicted"/>
<dbReference type="RefSeq" id="WP_066443874.1">
    <property type="nucleotide sequence ID" value="NZ_JANKBF010000004.1"/>
</dbReference>
<dbReference type="InterPro" id="IPR000160">
    <property type="entry name" value="GGDEF_dom"/>
</dbReference>
<dbReference type="CDD" id="cd01949">
    <property type="entry name" value="GGDEF"/>
    <property type="match status" value="1"/>
</dbReference>
<sequence length="433" mass="51581">MTDFDEFREIILKETENVVYLSDPVTYEIVYLNQLLKDIYHIQDDNEYKGQKCYKLLQGKDYPCEFCTNKYLTLNQFYTWDRYNDFVNKYYNVRDKLIQTKDERILRLEIAIDITKEVQEKQQLHTKVTSEETLIHCIQTLAENNDFYNAINKILSLIAEFYGAHRVYIFEYDLLKKQASNTYEWCNEEVTPHISLLQNIPLSVINEKLAEYKKNKCLNFLSSHITAYQSLIAPLIEDSQIAGFIGVDHPTFHNDDLDLLTSITYFVVNDIQKRKMMSQLEYLSYTDLLTGLFNRNKYIKDLEMFDNQEFSSIGIIYIDIDGLKKFNDHYGHRYGDQLIRDVGHILNHYFYNQAYRIGGDEFIVICPHMKQKDFMNQVEKMQENYHQHKYISVSIGSVWSDSNTSIHQLIEKADSKMYQEKRIYYKKMNDSRK</sequence>
<evidence type="ECO:0000313" key="2">
    <source>
        <dbReference type="EMBL" id="TCV97852.1"/>
    </source>
</evidence>
<protein>
    <submittedName>
        <fullName evidence="2">Diguanylate cyclase (GGDEF)-like protein</fullName>
    </submittedName>
</protein>
<dbReference type="NCBIfam" id="TIGR00254">
    <property type="entry name" value="GGDEF"/>
    <property type="match status" value="1"/>
</dbReference>
<evidence type="ECO:0000313" key="3">
    <source>
        <dbReference type="Proteomes" id="UP000295515"/>
    </source>
</evidence>
<keyword evidence="3" id="KW-1185">Reference proteome</keyword>
<dbReference type="SUPFAM" id="SSF55073">
    <property type="entry name" value="Nucleotide cyclase"/>
    <property type="match status" value="1"/>
</dbReference>
<dbReference type="InterPro" id="IPR029787">
    <property type="entry name" value="Nucleotide_cyclase"/>
</dbReference>
<dbReference type="SUPFAM" id="SSF55781">
    <property type="entry name" value="GAF domain-like"/>
    <property type="match status" value="1"/>
</dbReference>
<dbReference type="PROSITE" id="PS50887">
    <property type="entry name" value="GGDEF"/>
    <property type="match status" value="1"/>
</dbReference>
<dbReference type="PANTHER" id="PTHR45138">
    <property type="entry name" value="REGULATORY COMPONENTS OF SENSORY TRANSDUCTION SYSTEM"/>
    <property type="match status" value="1"/>
</dbReference>
<dbReference type="AlphaFoldDB" id="A0A4R3YZ65"/>
<dbReference type="Proteomes" id="UP000295515">
    <property type="component" value="Unassembled WGS sequence"/>
</dbReference>
<gene>
    <name evidence="2" type="ORF">EDD60_11418</name>
</gene>
<dbReference type="GeneID" id="98915756"/>
<dbReference type="GO" id="GO:0052621">
    <property type="term" value="F:diguanylate cyclase activity"/>
    <property type="evidence" value="ECO:0007669"/>
    <property type="project" value="TreeGrafter"/>
</dbReference>
<dbReference type="EMBL" id="SMCQ01000014">
    <property type="protein sequence ID" value="TCV97852.1"/>
    <property type="molecule type" value="Genomic_DNA"/>
</dbReference>
<comment type="caution">
    <text evidence="2">The sequence shown here is derived from an EMBL/GenBank/DDBJ whole genome shotgun (WGS) entry which is preliminary data.</text>
</comment>
<name>A0A4R3YZ65_9FIRM</name>
<dbReference type="Gene3D" id="3.30.70.270">
    <property type="match status" value="1"/>
</dbReference>
<dbReference type="Gene3D" id="3.30.450.40">
    <property type="match status" value="1"/>
</dbReference>
<evidence type="ECO:0000259" key="1">
    <source>
        <dbReference type="PROSITE" id="PS50887"/>
    </source>
</evidence>
<accession>A0A4R3YZ65</accession>
<reference evidence="2 3" key="1">
    <citation type="submission" date="2019-03" db="EMBL/GenBank/DDBJ databases">
        <title>Genomic Encyclopedia of Type Strains, Phase IV (KMG-IV): sequencing the most valuable type-strain genomes for metagenomic binning, comparative biology and taxonomic classification.</title>
        <authorList>
            <person name="Goeker M."/>
        </authorList>
    </citation>
    <scope>NUCLEOTIDE SEQUENCE [LARGE SCALE GENOMIC DNA]</scope>
    <source>
        <strain evidence="2 3">DSM 29487</strain>
    </source>
</reference>
<feature type="domain" description="GGDEF" evidence="1">
    <location>
        <begin position="311"/>
        <end position="433"/>
    </location>
</feature>
<dbReference type="SMART" id="SM00267">
    <property type="entry name" value="GGDEF"/>
    <property type="match status" value="1"/>
</dbReference>
<dbReference type="Pfam" id="PF00990">
    <property type="entry name" value="GGDEF"/>
    <property type="match status" value="1"/>
</dbReference>
<organism evidence="2 3">
    <name type="scientific">Longibaculum muris</name>
    <dbReference type="NCBI Taxonomy" id="1796628"/>
    <lineage>
        <taxon>Bacteria</taxon>
        <taxon>Bacillati</taxon>
        <taxon>Bacillota</taxon>
        <taxon>Erysipelotrichia</taxon>
        <taxon>Erysipelotrichales</taxon>
        <taxon>Coprobacillaceae</taxon>
        <taxon>Longibaculum</taxon>
    </lineage>
</organism>
<dbReference type="PANTHER" id="PTHR45138:SF9">
    <property type="entry name" value="DIGUANYLATE CYCLASE DGCM-RELATED"/>
    <property type="match status" value="1"/>
</dbReference>
<dbReference type="InterPro" id="IPR050469">
    <property type="entry name" value="Diguanylate_Cyclase"/>
</dbReference>
<dbReference type="InterPro" id="IPR043128">
    <property type="entry name" value="Rev_trsase/Diguanyl_cyclase"/>
</dbReference>